<sequence>MARIAGVNIPDHKHAVISLTYVYGVGKTTAKQICAATGIAESTKIGDLSESQMDAVREEVAKLTVEGDLRREVSMNIKRLMDLGCFRGIRHRRNLPLRGQRTKTNARTRKGPRKPIKK</sequence>
<evidence type="ECO:0000256" key="2">
    <source>
        <dbReference type="ARBA" id="ARBA00022730"/>
    </source>
</evidence>
<dbReference type="InterPro" id="IPR018269">
    <property type="entry name" value="Ribosomal_uS13_CS"/>
</dbReference>
<evidence type="ECO:0000256" key="3">
    <source>
        <dbReference type="ARBA" id="ARBA00022884"/>
    </source>
</evidence>
<evidence type="ECO:0000256" key="9">
    <source>
        <dbReference type="SAM" id="MobiDB-lite"/>
    </source>
</evidence>
<dbReference type="PANTHER" id="PTHR10871:SF1">
    <property type="entry name" value="SMALL RIBOSOMAL SUBUNIT PROTEIN US13M"/>
    <property type="match status" value="1"/>
</dbReference>
<dbReference type="Proteomes" id="UP001465153">
    <property type="component" value="Unassembled WGS sequence"/>
</dbReference>
<evidence type="ECO:0000256" key="8">
    <source>
        <dbReference type="RuleBase" id="RU003830"/>
    </source>
</evidence>
<keyword evidence="4 7" id="KW-0689">Ribosomal protein</keyword>
<dbReference type="InterPro" id="IPR010979">
    <property type="entry name" value="Ribosomal_uS13-like_H2TH"/>
</dbReference>
<dbReference type="RefSeq" id="WP_233086941.1">
    <property type="nucleotide sequence ID" value="NZ_BAABWN010000015.1"/>
</dbReference>
<evidence type="ECO:0000313" key="10">
    <source>
        <dbReference type="EMBL" id="GAA6169798.1"/>
    </source>
</evidence>
<keyword evidence="2 7" id="KW-0699">rRNA-binding</keyword>
<reference evidence="10 11" key="1">
    <citation type="submission" date="2024-04" db="EMBL/GenBank/DDBJ databases">
        <title>Draft genome sequence of Sessilibacter corallicola NBRC 116591.</title>
        <authorList>
            <person name="Miyakawa T."/>
            <person name="Kusuya Y."/>
            <person name="Miura T."/>
        </authorList>
    </citation>
    <scope>NUCLEOTIDE SEQUENCE [LARGE SCALE GENOMIC DNA]</scope>
    <source>
        <strain evidence="10 11">KU-00831-HH</strain>
    </source>
</reference>
<comment type="caution">
    <text evidence="10">The sequence shown here is derived from an EMBL/GenBank/DDBJ whole genome shotgun (WGS) entry which is preliminary data.</text>
</comment>
<comment type="function">
    <text evidence="7">Located at the top of the head of the 30S subunit, it contacts several helices of the 16S rRNA. In the 70S ribosome it contacts the 23S rRNA (bridge B1a) and protein L5 of the 50S subunit (bridge B1b), connecting the 2 subunits; these bridges are implicated in subunit movement. Contacts the tRNAs in the A and P-sites.</text>
</comment>
<dbReference type="PROSITE" id="PS00646">
    <property type="entry name" value="RIBOSOMAL_S13_1"/>
    <property type="match status" value="1"/>
</dbReference>
<dbReference type="Gene3D" id="4.10.910.10">
    <property type="entry name" value="30s ribosomal protein s13, domain 2"/>
    <property type="match status" value="1"/>
</dbReference>
<feature type="region of interest" description="Disordered" evidence="9">
    <location>
        <begin position="94"/>
        <end position="118"/>
    </location>
</feature>
<dbReference type="InterPro" id="IPR019980">
    <property type="entry name" value="Ribosomal_uS13_bac-type"/>
</dbReference>
<dbReference type="PIRSF" id="PIRSF002134">
    <property type="entry name" value="Ribosomal_S13"/>
    <property type="match status" value="1"/>
</dbReference>
<evidence type="ECO:0000256" key="7">
    <source>
        <dbReference type="HAMAP-Rule" id="MF_01315"/>
    </source>
</evidence>
<protein>
    <recommendedName>
        <fullName evidence="6 7">Small ribosomal subunit protein uS13</fullName>
    </recommendedName>
</protein>
<keyword evidence="11" id="KW-1185">Reference proteome</keyword>
<dbReference type="PROSITE" id="PS50159">
    <property type="entry name" value="RIBOSOMAL_S13_2"/>
    <property type="match status" value="1"/>
</dbReference>
<evidence type="ECO:0000256" key="1">
    <source>
        <dbReference type="ARBA" id="ARBA00008080"/>
    </source>
</evidence>
<evidence type="ECO:0000256" key="6">
    <source>
        <dbReference type="ARBA" id="ARBA00035166"/>
    </source>
</evidence>
<dbReference type="SUPFAM" id="SSF46946">
    <property type="entry name" value="S13-like H2TH domain"/>
    <property type="match status" value="1"/>
</dbReference>
<dbReference type="HAMAP" id="MF_01315">
    <property type="entry name" value="Ribosomal_uS13"/>
    <property type="match status" value="1"/>
</dbReference>
<dbReference type="NCBIfam" id="TIGR03631">
    <property type="entry name" value="uS13_bact"/>
    <property type="match status" value="1"/>
</dbReference>
<dbReference type="InterPro" id="IPR027437">
    <property type="entry name" value="Rbsml_uS13_C"/>
</dbReference>
<keyword evidence="7" id="KW-0820">tRNA-binding</keyword>
<comment type="subunit">
    <text evidence="7">Part of the 30S ribosomal subunit. Forms a loose heterodimer with protein S19. Forms two bridges to the 50S subunit in the 70S ribosome.</text>
</comment>
<keyword evidence="5 7" id="KW-0687">Ribonucleoprotein</keyword>
<proteinExistence type="inferred from homology"/>
<gene>
    <name evidence="7 10" type="primary">rpsM</name>
    <name evidence="10" type="ORF">NBRC116591_36090</name>
</gene>
<dbReference type="PANTHER" id="PTHR10871">
    <property type="entry name" value="30S RIBOSOMAL PROTEIN S13/40S RIBOSOMAL PROTEIN S18"/>
    <property type="match status" value="1"/>
</dbReference>
<name>A0ABQ0ADS2_9GAMM</name>
<dbReference type="InterPro" id="IPR001892">
    <property type="entry name" value="Ribosomal_uS13"/>
</dbReference>
<dbReference type="Gene3D" id="1.10.8.50">
    <property type="match status" value="1"/>
</dbReference>
<accession>A0ABQ0ADS2</accession>
<evidence type="ECO:0000256" key="4">
    <source>
        <dbReference type="ARBA" id="ARBA00022980"/>
    </source>
</evidence>
<dbReference type="GO" id="GO:0005840">
    <property type="term" value="C:ribosome"/>
    <property type="evidence" value="ECO:0007669"/>
    <property type="project" value="UniProtKB-KW"/>
</dbReference>
<evidence type="ECO:0000313" key="11">
    <source>
        <dbReference type="Proteomes" id="UP001465153"/>
    </source>
</evidence>
<organism evidence="10 11">
    <name type="scientific">Sessilibacter corallicola</name>
    <dbReference type="NCBI Taxonomy" id="2904075"/>
    <lineage>
        <taxon>Bacteria</taxon>
        <taxon>Pseudomonadati</taxon>
        <taxon>Pseudomonadota</taxon>
        <taxon>Gammaproteobacteria</taxon>
        <taxon>Cellvibrionales</taxon>
        <taxon>Cellvibrionaceae</taxon>
        <taxon>Sessilibacter</taxon>
    </lineage>
</organism>
<dbReference type="Pfam" id="PF00416">
    <property type="entry name" value="Ribosomal_S13"/>
    <property type="match status" value="1"/>
</dbReference>
<comment type="similarity">
    <text evidence="1 7 8">Belongs to the universal ribosomal protein uS13 family.</text>
</comment>
<keyword evidence="3 7" id="KW-0694">RNA-binding</keyword>
<evidence type="ECO:0000256" key="5">
    <source>
        <dbReference type="ARBA" id="ARBA00023274"/>
    </source>
</evidence>
<dbReference type="EMBL" id="BAABWN010000015">
    <property type="protein sequence ID" value="GAA6169798.1"/>
    <property type="molecule type" value="Genomic_DNA"/>
</dbReference>